<proteinExistence type="predicted"/>
<feature type="region of interest" description="Disordered" evidence="1">
    <location>
        <begin position="192"/>
        <end position="225"/>
    </location>
</feature>
<reference evidence="2" key="3">
    <citation type="submission" date="2010-09" db="EMBL/GenBank/DDBJ databases">
        <title>Annotation of Gaeumannomyces graminis var. tritici R3-111a-1.</title>
        <authorList>
            <consortium name="The Broad Institute Genome Sequencing Platform"/>
            <person name="Ma L.-J."/>
            <person name="Dead R."/>
            <person name="Young S.K."/>
            <person name="Zeng Q."/>
            <person name="Gargeya S."/>
            <person name="Fitzgerald M."/>
            <person name="Haas B."/>
            <person name="Abouelleil A."/>
            <person name="Alvarado L."/>
            <person name="Arachchi H.M."/>
            <person name="Berlin A."/>
            <person name="Brown A."/>
            <person name="Chapman S.B."/>
            <person name="Chen Z."/>
            <person name="Dunbar C."/>
            <person name="Freedman E."/>
            <person name="Gearin G."/>
            <person name="Gellesch M."/>
            <person name="Goldberg J."/>
            <person name="Griggs A."/>
            <person name="Gujja S."/>
            <person name="Heiman D."/>
            <person name="Howarth C."/>
            <person name="Larson L."/>
            <person name="Lui A."/>
            <person name="MacDonald P.J.P."/>
            <person name="Mehta T."/>
            <person name="Montmayeur A."/>
            <person name="Murphy C."/>
            <person name="Neiman D."/>
            <person name="Pearson M."/>
            <person name="Priest M."/>
            <person name="Roberts A."/>
            <person name="Saif S."/>
            <person name="Shea T."/>
            <person name="Shenoy N."/>
            <person name="Sisk P."/>
            <person name="Stolte C."/>
            <person name="Sykes S."/>
            <person name="Yandava C."/>
            <person name="Wortman J."/>
            <person name="Nusbaum C."/>
            <person name="Birren B."/>
        </authorList>
    </citation>
    <scope>NUCLEOTIDE SEQUENCE</scope>
    <source>
        <strain evidence="2">R3-111a-1</strain>
    </source>
</reference>
<evidence type="ECO:0000313" key="4">
    <source>
        <dbReference type="Proteomes" id="UP000006039"/>
    </source>
</evidence>
<reference evidence="2" key="2">
    <citation type="submission" date="2010-07" db="EMBL/GenBank/DDBJ databases">
        <authorList>
            <consortium name="The Broad Institute Genome Sequencing Platform"/>
            <consortium name="Broad Institute Genome Sequencing Center for Infectious Disease"/>
            <person name="Ma L.-J."/>
            <person name="Dead R."/>
            <person name="Young S."/>
            <person name="Zeng Q."/>
            <person name="Koehrsen M."/>
            <person name="Alvarado L."/>
            <person name="Berlin A."/>
            <person name="Chapman S.B."/>
            <person name="Chen Z."/>
            <person name="Freedman E."/>
            <person name="Gellesch M."/>
            <person name="Goldberg J."/>
            <person name="Griggs A."/>
            <person name="Gujja S."/>
            <person name="Heilman E.R."/>
            <person name="Heiman D."/>
            <person name="Hepburn T."/>
            <person name="Howarth C."/>
            <person name="Jen D."/>
            <person name="Larson L."/>
            <person name="Mehta T."/>
            <person name="Neiman D."/>
            <person name="Pearson M."/>
            <person name="Roberts A."/>
            <person name="Saif S."/>
            <person name="Shea T."/>
            <person name="Shenoy N."/>
            <person name="Sisk P."/>
            <person name="Stolte C."/>
            <person name="Sykes S."/>
            <person name="Walk T."/>
            <person name="White J."/>
            <person name="Yandava C."/>
            <person name="Haas B."/>
            <person name="Nusbaum C."/>
            <person name="Birren B."/>
        </authorList>
    </citation>
    <scope>NUCLEOTIDE SEQUENCE</scope>
    <source>
        <strain evidence="2">R3-111a-1</strain>
    </source>
</reference>
<dbReference type="VEuPathDB" id="FungiDB:GGTG_10029"/>
<dbReference type="EMBL" id="GL385399">
    <property type="protein sequence ID" value="EJT73180.1"/>
    <property type="molecule type" value="Genomic_DNA"/>
</dbReference>
<accession>J3P945</accession>
<dbReference type="Proteomes" id="UP000006039">
    <property type="component" value="Unassembled WGS sequence"/>
</dbReference>
<evidence type="ECO:0000256" key="1">
    <source>
        <dbReference type="SAM" id="MobiDB-lite"/>
    </source>
</evidence>
<feature type="compositionally biased region" description="Basic residues" evidence="1">
    <location>
        <begin position="370"/>
        <end position="381"/>
    </location>
</feature>
<organism evidence="2">
    <name type="scientific">Gaeumannomyces tritici (strain R3-111a-1)</name>
    <name type="common">Wheat and barley take-all root rot fungus</name>
    <name type="synonym">Gaeumannomyces graminis var. tritici</name>
    <dbReference type="NCBI Taxonomy" id="644352"/>
    <lineage>
        <taxon>Eukaryota</taxon>
        <taxon>Fungi</taxon>
        <taxon>Dikarya</taxon>
        <taxon>Ascomycota</taxon>
        <taxon>Pezizomycotina</taxon>
        <taxon>Sordariomycetes</taxon>
        <taxon>Sordariomycetidae</taxon>
        <taxon>Magnaporthales</taxon>
        <taxon>Magnaporthaceae</taxon>
        <taxon>Gaeumannomyces</taxon>
    </lineage>
</organism>
<dbReference type="eggNOG" id="ENOG502S0P1">
    <property type="taxonomic scope" value="Eukaryota"/>
</dbReference>
<dbReference type="RefSeq" id="XP_009226154.1">
    <property type="nucleotide sequence ID" value="XM_009227890.1"/>
</dbReference>
<feature type="compositionally biased region" description="Basic and acidic residues" evidence="1">
    <location>
        <begin position="283"/>
        <end position="335"/>
    </location>
</feature>
<protein>
    <submittedName>
        <fullName evidence="2">Peroxin 26</fullName>
    </submittedName>
</protein>
<evidence type="ECO:0000313" key="3">
    <source>
        <dbReference type="EnsemblFungi" id="EJT73180"/>
    </source>
</evidence>
<evidence type="ECO:0000313" key="2">
    <source>
        <dbReference type="EMBL" id="EJT73180.1"/>
    </source>
</evidence>
<name>J3P945_GAET3</name>
<dbReference type="AlphaFoldDB" id="J3P945"/>
<dbReference type="GeneID" id="20350487"/>
<feature type="compositionally biased region" description="Gly residues" evidence="1">
    <location>
        <begin position="360"/>
        <end position="369"/>
    </location>
</feature>
<dbReference type="OrthoDB" id="3981028at2759"/>
<reference evidence="4" key="1">
    <citation type="submission" date="2010-07" db="EMBL/GenBank/DDBJ databases">
        <title>The genome sequence of Gaeumannomyces graminis var. tritici strain R3-111a-1.</title>
        <authorList>
            <consortium name="The Broad Institute Genome Sequencing Platform"/>
            <person name="Ma L.-J."/>
            <person name="Dead R."/>
            <person name="Young S."/>
            <person name="Zeng Q."/>
            <person name="Koehrsen M."/>
            <person name="Alvarado L."/>
            <person name="Berlin A."/>
            <person name="Chapman S.B."/>
            <person name="Chen Z."/>
            <person name="Freedman E."/>
            <person name="Gellesch M."/>
            <person name="Goldberg J."/>
            <person name="Griggs A."/>
            <person name="Gujja S."/>
            <person name="Heilman E.R."/>
            <person name="Heiman D."/>
            <person name="Hepburn T."/>
            <person name="Howarth C."/>
            <person name="Jen D."/>
            <person name="Larson L."/>
            <person name="Mehta T."/>
            <person name="Neiman D."/>
            <person name="Pearson M."/>
            <person name="Roberts A."/>
            <person name="Saif S."/>
            <person name="Shea T."/>
            <person name="Shenoy N."/>
            <person name="Sisk P."/>
            <person name="Stolte C."/>
            <person name="Sykes S."/>
            <person name="Walk T."/>
            <person name="White J."/>
            <person name="Yandava C."/>
            <person name="Haas B."/>
            <person name="Nusbaum C."/>
            <person name="Birren B."/>
        </authorList>
    </citation>
    <scope>NUCLEOTIDE SEQUENCE [LARGE SCALE GENOMIC DNA]</scope>
    <source>
        <strain evidence="4">R3-111a-1</strain>
    </source>
</reference>
<keyword evidence="4" id="KW-1185">Reference proteome</keyword>
<feature type="region of interest" description="Disordered" evidence="1">
    <location>
        <begin position="277"/>
        <end position="392"/>
    </location>
</feature>
<sequence>MAFPGSPTATLSPTASEAFNFRSSISSFASSNSSRHSTSSVSKSYRQASTLFLTRRLPEALSTVLPLVTPTPVPGEDDAVEPAPVAKASRTTRVKVWSLYLTTLNAIVELHPEEGKASFGTQEWRAICTKVRDGAIWEEVVRNGYHGVEGDVDSDVVINLATLLLAHATNQSLNQKKLESYLASSNAPNLDLSSRFGGTPAAPSTPRRRHRSPIKNSSASGADTPRDLNARVKILELYTLHVLIRNNEWDYAREFISVSSVLDEERREAFLQALSSLQEEQQEQERQERAERERQEERLREDLHEARRLRAENEEHERRRRLEQQHDDRLRREGGSSEVDYGIESTPRAAVAKHRHTPSSGGGGGGAGGVRRKSSAHAHASKTHDKAKAKATAPLSVGARAAIIISNIRRLVVEGMTSSIQSNPTVVLRMLAFIVGLLAMLSNQRIRERVSRILRTSWDKVKTTARMGATATYL</sequence>
<reference evidence="3" key="5">
    <citation type="submission" date="2018-04" db="UniProtKB">
        <authorList>
            <consortium name="EnsemblFungi"/>
        </authorList>
    </citation>
    <scope>IDENTIFICATION</scope>
    <source>
        <strain evidence="3">R3-111a-1</strain>
    </source>
</reference>
<dbReference type="HOGENOM" id="CLU_046457_0_0_1"/>
<dbReference type="STRING" id="644352.J3P945"/>
<dbReference type="EnsemblFungi" id="EJT73180">
    <property type="protein sequence ID" value="EJT73180"/>
    <property type="gene ID" value="GGTG_10029"/>
</dbReference>
<reference evidence="3" key="4">
    <citation type="journal article" date="2015" name="G3 (Bethesda)">
        <title>Genome sequences of three phytopathogenic species of the Magnaporthaceae family of fungi.</title>
        <authorList>
            <person name="Okagaki L.H."/>
            <person name="Nunes C.C."/>
            <person name="Sailsbery J."/>
            <person name="Clay B."/>
            <person name="Brown D."/>
            <person name="John T."/>
            <person name="Oh Y."/>
            <person name="Young N."/>
            <person name="Fitzgerald M."/>
            <person name="Haas B.J."/>
            <person name="Zeng Q."/>
            <person name="Young S."/>
            <person name="Adiconis X."/>
            <person name="Fan L."/>
            <person name="Levin J.Z."/>
            <person name="Mitchell T.K."/>
            <person name="Okubara P.A."/>
            <person name="Farman M.L."/>
            <person name="Kohn L.M."/>
            <person name="Birren B."/>
            <person name="Ma L.-J."/>
            <person name="Dean R.A."/>
        </authorList>
    </citation>
    <scope>NUCLEOTIDE SEQUENCE</scope>
    <source>
        <strain evidence="3">R3-111a-1</strain>
    </source>
</reference>
<gene>
    <name evidence="3" type="primary">20350487</name>
    <name evidence="2" type="ORF">GGTG_10029</name>
</gene>